<keyword evidence="1" id="KW-0479">Metal-binding</keyword>
<name>A0A8B6G4K5_MYTGA</name>
<protein>
    <recommendedName>
        <fullName evidence="3">B box-type domain-containing protein</fullName>
    </recommendedName>
</protein>
<feature type="domain" description="B box-type" evidence="3">
    <location>
        <begin position="4"/>
        <end position="54"/>
    </location>
</feature>
<feature type="coiled-coil region" evidence="2">
    <location>
        <begin position="120"/>
        <end position="165"/>
    </location>
</feature>
<dbReference type="CDD" id="cd19757">
    <property type="entry name" value="Bbox1"/>
    <property type="match status" value="1"/>
</dbReference>
<comment type="caution">
    <text evidence="4">The sequence shown here is derived from an EMBL/GenBank/DDBJ whole genome shotgun (WGS) entry which is preliminary data.</text>
</comment>
<sequence>MASSSGMVCEICEAQHITKSANVWCPECEEGMCSECEKHHSFAKATRKHEIISIKSYLKLQSSISKIATYCYEHNLKYQNYCPQDDKICCSVCISKYHKNCCGLKSLQEIVNTFKASALLENIEKSLKDMMSNIDSIMKDREQNLNAIEKQRKLFHTEIKQIRQKVNTHLDSLEKLILLKLNAAETEIKSKLNTLISQLTNKRKSVETLQNNISALKEYASDLQIFLGSKSLETEVETEIKYLELLFQDGSLYQNELKCEISEKKISDILTTVTAFGSVSIETLQPAIVYKSNKKKQAQIVSAKPHPPKSIDTISISFKSKLPSPSIPLFSLRGFAVSQSGLIVFSDASQRLGIMNSCGTFDLIKKGLYRYNDVTCIDDITVAASTNKVIEIINLDSKMTERVISIPGVCYGIRYYKGKLLCNIISKGIQMIQLSNGQITDLVKQGDLENWSYLAIHADKVYQTTSNYFVRCYTMKGEKLWQHILQESEGLARGITVDNNGIVYVAKYNTNSIALLSPDGQCCRHLQISDANEPWGLHFNAITNLFTVGCVNGTIVLYDISYSD</sequence>
<dbReference type="AlphaFoldDB" id="A0A8B6G4K5"/>
<keyword evidence="5" id="KW-1185">Reference proteome</keyword>
<dbReference type="PANTHER" id="PTHR25462">
    <property type="entry name" value="BONUS, ISOFORM C-RELATED"/>
    <property type="match status" value="1"/>
</dbReference>
<keyword evidence="1" id="KW-0863">Zinc-finger</keyword>
<accession>A0A8B6G4K5</accession>
<evidence type="ECO:0000259" key="3">
    <source>
        <dbReference type="PROSITE" id="PS50119"/>
    </source>
</evidence>
<organism evidence="4 5">
    <name type="scientific">Mytilus galloprovincialis</name>
    <name type="common">Mediterranean mussel</name>
    <dbReference type="NCBI Taxonomy" id="29158"/>
    <lineage>
        <taxon>Eukaryota</taxon>
        <taxon>Metazoa</taxon>
        <taxon>Spiralia</taxon>
        <taxon>Lophotrochozoa</taxon>
        <taxon>Mollusca</taxon>
        <taxon>Bivalvia</taxon>
        <taxon>Autobranchia</taxon>
        <taxon>Pteriomorphia</taxon>
        <taxon>Mytilida</taxon>
        <taxon>Mytiloidea</taxon>
        <taxon>Mytilidae</taxon>
        <taxon>Mytilinae</taxon>
        <taxon>Mytilus</taxon>
    </lineage>
</organism>
<dbReference type="InterPro" id="IPR000315">
    <property type="entry name" value="Znf_B-box"/>
</dbReference>
<dbReference type="PROSITE" id="PS50119">
    <property type="entry name" value="ZF_BBOX"/>
    <property type="match status" value="1"/>
</dbReference>
<evidence type="ECO:0000313" key="5">
    <source>
        <dbReference type="Proteomes" id="UP000596742"/>
    </source>
</evidence>
<dbReference type="OrthoDB" id="6135363at2759"/>
<dbReference type="Gene3D" id="3.30.160.60">
    <property type="entry name" value="Classic Zinc Finger"/>
    <property type="match status" value="1"/>
</dbReference>
<dbReference type="Proteomes" id="UP000596742">
    <property type="component" value="Unassembled WGS sequence"/>
</dbReference>
<dbReference type="SMART" id="SM00336">
    <property type="entry name" value="BBOX"/>
    <property type="match status" value="1"/>
</dbReference>
<dbReference type="SUPFAM" id="SSF101898">
    <property type="entry name" value="NHL repeat"/>
    <property type="match status" value="1"/>
</dbReference>
<evidence type="ECO:0000256" key="1">
    <source>
        <dbReference type="PROSITE-ProRule" id="PRU00024"/>
    </source>
</evidence>
<keyword evidence="1" id="KW-0862">Zinc</keyword>
<dbReference type="GO" id="GO:0008270">
    <property type="term" value="F:zinc ion binding"/>
    <property type="evidence" value="ECO:0007669"/>
    <property type="project" value="UniProtKB-KW"/>
</dbReference>
<dbReference type="PANTHER" id="PTHR25462:SF296">
    <property type="entry name" value="MEIOTIC P26, ISOFORM F"/>
    <property type="match status" value="1"/>
</dbReference>
<proteinExistence type="predicted"/>
<reference evidence="4" key="1">
    <citation type="submission" date="2018-11" db="EMBL/GenBank/DDBJ databases">
        <authorList>
            <person name="Alioto T."/>
            <person name="Alioto T."/>
        </authorList>
    </citation>
    <scope>NUCLEOTIDE SEQUENCE</scope>
</reference>
<dbReference type="Gene3D" id="2.120.10.30">
    <property type="entry name" value="TolB, C-terminal domain"/>
    <property type="match status" value="1"/>
</dbReference>
<evidence type="ECO:0000256" key="2">
    <source>
        <dbReference type="SAM" id="Coils"/>
    </source>
</evidence>
<gene>
    <name evidence="4" type="ORF">MGAL_10B053493</name>
</gene>
<dbReference type="InterPro" id="IPR047153">
    <property type="entry name" value="TRIM45/56/19-like"/>
</dbReference>
<dbReference type="InterPro" id="IPR011042">
    <property type="entry name" value="6-blade_b-propeller_TolB-like"/>
</dbReference>
<dbReference type="EMBL" id="UYJE01007855">
    <property type="protein sequence ID" value="VDI58535.1"/>
    <property type="molecule type" value="Genomic_DNA"/>
</dbReference>
<keyword evidence="2" id="KW-0175">Coiled coil</keyword>
<evidence type="ECO:0000313" key="4">
    <source>
        <dbReference type="EMBL" id="VDI58535.1"/>
    </source>
</evidence>